<accession>A0ABP6XGX5</accession>
<proteinExistence type="predicted"/>
<keyword evidence="3" id="KW-1185">Reference proteome</keyword>
<evidence type="ECO:0000256" key="1">
    <source>
        <dbReference type="SAM" id="MobiDB-lite"/>
    </source>
</evidence>
<dbReference type="EMBL" id="BAAAZN010000014">
    <property type="protein sequence ID" value="GAA3567009.1"/>
    <property type="molecule type" value="Genomic_DNA"/>
</dbReference>
<comment type="caution">
    <text evidence="2">The sequence shown here is derived from an EMBL/GenBank/DDBJ whole genome shotgun (WGS) entry which is preliminary data.</text>
</comment>
<organism evidence="2 3">
    <name type="scientific">Amycolatopsis ultiminotia</name>
    <dbReference type="NCBI Taxonomy" id="543629"/>
    <lineage>
        <taxon>Bacteria</taxon>
        <taxon>Bacillati</taxon>
        <taxon>Actinomycetota</taxon>
        <taxon>Actinomycetes</taxon>
        <taxon>Pseudonocardiales</taxon>
        <taxon>Pseudonocardiaceae</taxon>
        <taxon>Amycolatopsis</taxon>
    </lineage>
</organism>
<feature type="region of interest" description="Disordered" evidence="1">
    <location>
        <begin position="66"/>
        <end position="87"/>
    </location>
</feature>
<gene>
    <name evidence="2" type="ORF">GCM10022222_58650</name>
</gene>
<reference evidence="3" key="1">
    <citation type="journal article" date="2019" name="Int. J. Syst. Evol. Microbiol.">
        <title>The Global Catalogue of Microorganisms (GCM) 10K type strain sequencing project: providing services to taxonomists for standard genome sequencing and annotation.</title>
        <authorList>
            <consortium name="The Broad Institute Genomics Platform"/>
            <consortium name="The Broad Institute Genome Sequencing Center for Infectious Disease"/>
            <person name="Wu L."/>
            <person name="Ma J."/>
        </authorList>
    </citation>
    <scope>NUCLEOTIDE SEQUENCE [LARGE SCALE GENOMIC DNA]</scope>
    <source>
        <strain evidence="3">JCM 16898</strain>
    </source>
</reference>
<evidence type="ECO:0000313" key="2">
    <source>
        <dbReference type="EMBL" id="GAA3567009.1"/>
    </source>
</evidence>
<dbReference type="Proteomes" id="UP001500689">
    <property type="component" value="Unassembled WGS sequence"/>
</dbReference>
<feature type="compositionally biased region" description="Low complexity" evidence="1">
    <location>
        <begin position="66"/>
        <end position="75"/>
    </location>
</feature>
<name>A0ABP6XGX5_9PSEU</name>
<protein>
    <recommendedName>
        <fullName evidence="4">Secreted protein</fullName>
    </recommendedName>
</protein>
<evidence type="ECO:0000313" key="3">
    <source>
        <dbReference type="Proteomes" id="UP001500689"/>
    </source>
</evidence>
<evidence type="ECO:0008006" key="4">
    <source>
        <dbReference type="Google" id="ProtNLM"/>
    </source>
</evidence>
<sequence length="126" mass="12952">MGTSSCLLLFGVRRGVLRVMPVPLAPGSAILPCAGEPVCDSRPGNCARGVRSGRIQVTVFATGAGQTPATAATGPDAGGGPGTARGRVLDAPMEALCTRPTFRTVKTGRHPIRSRWPSPSFLQAGR</sequence>